<dbReference type="InterPro" id="IPR038726">
    <property type="entry name" value="PDDEXK_AddAB-type"/>
</dbReference>
<dbReference type="GO" id="GO:0004527">
    <property type="term" value="F:exonuclease activity"/>
    <property type="evidence" value="ECO:0007669"/>
    <property type="project" value="UniProtKB-KW"/>
</dbReference>
<proteinExistence type="predicted"/>
<sequence>MSNTIVDMEQRQRALDPSRSFIVQAPAGSGKTGLITQRFLVLLARVAQPEEIVAITFTRKAAAEMRERLLDALRLATRPLADNADDYLKQTRELARAALARDAQQGWRLLHNPARLRIQTIDSLCASLTRQLPVLSRFGAQPAISDDPDALYLEAARTTLADLEQGQDWSPAIEQLLAHLDNNLGLAEQMLVSMLARRDQWLRHLVKVREPQWREALERALANTVVELLHQARDAFPVMQISSLMELVDFASQRVADDHPLAACRGLTDLPHAHADALPQWLGVCELLLAKQGGWRKRLDAKLGFPAPSGTKDKAEKALFKQRKEDAQALIGLLDQVPGLQQQLHDVRSLPSPRYSDAQWQIVEAMCELLLVAVAHLRVVFGSRGQVDFSEMAQSALTALGEEEAPSDLALALDYRIQHLLVDEFQDTSFGQFELLQRLTAGWQPDDGRSLFLVGDPMQSIYRFREAEVGLYLRARRAGIGDVALTPLTLSVNFRSQAGVVDWVNRTFADVFPPSEDVTVGAVAYSRSVAFHGHDGEAVQIHPWLAQDAAAEADRVVDLICRAQRENPRGSIAVLVRARSHLAEIVAAMKREGLRYRAIEIEQLGHRPVVQDLYALTRALLHPADRLAWLALLRAPWCGLELADLTRLADADASAVIWRQLQDDALIAQLSAPGRQRLTRLRSVLVKAMAARFRHGLRHWVESVWLQLGGPACVENSTDLEDAEVFLNLLQTLDSAGGLDEVQLLDERLAKLFARPDIEADDGLQLMTIHKSKGLEFDTVILPGLGRKAPPDESPLLMWLERWSSGARGELLLAPLRATGEVHDAIYNYLKSVDKRKAEFETGRVLYVAATRARRRLHVLGHTTANEQDLRPPQSGSLLKLLWPTLEEEFVQAHDSVRPTTAEVTAREDGFAALASLKRSRAEWQPPTPTSSWELGAEATLLEQETELEFSWAGETARHVGTVVHELLQRIAQQGLQHWDEQRITALRPYYRAALLRLGVMADAVEDAAAQVEQSLRLTLRDERGRWILASGHQDSACELALSGMLGGRVVRVVIDRSFVDEHGTRWIIDYKTGAHEGGDSTAFLDSEQARYQHQLSRYAALMQLRDPRPIRVGLYFPRLQAWRAWEAEG</sequence>
<evidence type="ECO:0000256" key="7">
    <source>
        <dbReference type="ARBA" id="ARBA00022840"/>
    </source>
</evidence>
<evidence type="ECO:0000256" key="14">
    <source>
        <dbReference type="ARBA" id="ARBA00048988"/>
    </source>
</evidence>
<dbReference type="InterPro" id="IPR011604">
    <property type="entry name" value="PDDEXK-like_dom_sf"/>
</dbReference>
<evidence type="ECO:0000256" key="12">
    <source>
        <dbReference type="ARBA" id="ARBA00034808"/>
    </source>
</evidence>
<keyword evidence="7 15" id="KW-0067">ATP-binding</keyword>
<reference evidence="18" key="1">
    <citation type="submission" date="2015-10" db="EMBL/GenBank/DDBJ databases">
        <title>Description of Candidatus Tenderia electrophaga gen. nov, sp. nov., an Uncultivated Electroautotroph from a Biocathode Enrichment.</title>
        <authorList>
            <person name="Eddie B.J."/>
            <person name="Malanoski A.P."/>
            <person name="Wang Z."/>
            <person name="Hall R.J."/>
            <person name="Oh S.D."/>
            <person name="Heiner C."/>
            <person name="Lin B."/>
            <person name="Strycharz-Glaven S.M."/>
        </authorList>
    </citation>
    <scope>NUCLEOTIDE SEQUENCE [LARGE SCALE GENOMIC DNA]</scope>
    <source>
        <strain evidence="18">NRL1</strain>
    </source>
</reference>
<evidence type="ECO:0000256" key="9">
    <source>
        <dbReference type="ARBA" id="ARBA00023204"/>
    </source>
</evidence>
<keyword evidence="19" id="KW-1185">Reference proteome</keyword>
<evidence type="ECO:0000313" key="18">
    <source>
        <dbReference type="EMBL" id="ALP54005.1"/>
    </source>
</evidence>
<feature type="binding site" evidence="15">
    <location>
        <begin position="25"/>
        <end position="32"/>
    </location>
    <ligand>
        <name>ATP</name>
        <dbReference type="ChEBI" id="CHEBI:30616"/>
    </ligand>
</feature>
<evidence type="ECO:0000256" key="10">
    <source>
        <dbReference type="ARBA" id="ARBA00023235"/>
    </source>
</evidence>
<gene>
    <name evidence="18" type="ORF">Tel_13165</name>
</gene>
<dbReference type="AlphaFoldDB" id="A0A0S2TFU4"/>
<comment type="catalytic activity">
    <reaction evidence="14">
        <text>ATP + H2O = ADP + phosphate + H(+)</text>
        <dbReference type="Rhea" id="RHEA:13065"/>
        <dbReference type="ChEBI" id="CHEBI:15377"/>
        <dbReference type="ChEBI" id="CHEBI:15378"/>
        <dbReference type="ChEBI" id="CHEBI:30616"/>
        <dbReference type="ChEBI" id="CHEBI:43474"/>
        <dbReference type="ChEBI" id="CHEBI:456216"/>
        <dbReference type="EC" id="5.6.2.4"/>
    </reaction>
</comment>
<dbReference type="InterPro" id="IPR000212">
    <property type="entry name" value="DNA_helicase_UvrD/REP"/>
</dbReference>
<feature type="domain" description="UvrD-like helicase ATP-binding" evidence="16">
    <location>
        <begin position="4"/>
        <end position="497"/>
    </location>
</feature>
<dbReference type="InterPro" id="IPR027417">
    <property type="entry name" value="P-loop_NTPase"/>
</dbReference>
<dbReference type="SUPFAM" id="SSF52540">
    <property type="entry name" value="P-loop containing nucleoside triphosphate hydrolases"/>
    <property type="match status" value="1"/>
</dbReference>
<keyword evidence="10" id="KW-0413">Isomerase</keyword>
<dbReference type="EMBL" id="CP013099">
    <property type="protein sequence ID" value="ALP54005.1"/>
    <property type="molecule type" value="Genomic_DNA"/>
</dbReference>
<protein>
    <recommendedName>
        <fullName evidence="12">DNA 3'-5' helicase</fullName>
        <ecNumber evidence="12">5.6.2.4</ecNumber>
    </recommendedName>
    <alternativeName>
        <fullName evidence="13">DNA 3'-5' helicase II</fullName>
    </alternativeName>
</protein>
<accession>A0A0S2TFU4</accession>
<dbReference type="SUPFAM" id="SSF52980">
    <property type="entry name" value="Restriction endonuclease-like"/>
    <property type="match status" value="1"/>
</dbReference>
<dbReference type="Gene3D" id="1.10.486.10">
    <property type="entry name" value="PCRA, domain 4"/>
    <property type="match status" value="1"/>
</dbReference>
<keyword evidence="6" id="KW-0269">Exonuclease</keyword>
<comment type="catalytic activity">
    <reaction evidence="11">
        <text>Couples ATP hydrolysis with the unwinding of duplex DNA by translocating in the 3'-5' direction.</text>
        <dbReference type="EC" id="5.6.2.4"/>
    </reaction>
</comment>
<evidence type="ECO:0000256" key="11">
    <source>
        <dbReference type="ARBA" id="ARBA00034617"/>
    </source>
</evidence>
<keyword evidence="8" id="KW-0238">DNA-binding</keyword>
<dbReference type="Pfam" id="PF12705">
    <property type="entry name" value="PDDEXK_1"/>
    <property type="match status" value="1"/>
</dbReference>
<dbReference type="GO" id="GO:0005829">
    <property type="term" value="C:cytosol"/>
    <property type="evidence" value="ECO:0007669"/>
    <property type="project" value="TreeGrafter"/>
</dbReference>
<evidence type="ECO:0000256" key="2">
    <source>
        <dbReference type="ARBA" id="ARBA00022741"/>
    </source>
</evidence>
<dbReference type="STRING" id="1748243.Tel_13165"/>
<dbReference type="GO" id="GO:0003677">
    <property type="term" value="F:DNA binding"/>
    <property type="evidence" value="ECO:0007669"/>
    <property type="project" value="UniProtKB-KW"/>
</dbReference>
<dbReference type="EC" id="5.6.2.4" evidence="12"/>
<dbReference type="GO" id="GO:0043138">
    <property type="term" value="F:3'-5' DNA helicase activity"/>
    <property type="evidence" value="ECO:0007669"/>
    <property type="project" value="UniProtKB-EC"/>
</dbReference>
<dbReference type="KEGG" id="tee:Tel_13165"/>
<keyword evidence="1" id="KW-0540">Nuclease</keyword>
<dbReference type="Pfam" id="PF13361">
    <property type="entry name" value="UvrD_C"/>
    <property type="match status" value="2"/>
</dbReference>
<dbReference type="InterPro" id="IPR011335">
    <property type="entry name" value="Restrct_endonuc-II-like"/>
</dbReference>
<evidence type="ECO:0000256" key="15">
    <source>
        <dbReference type="PROSITE-ProRule" id="PRU00560"/>
    </source>
</evidence>
<keyword evidence="9" id="KW-0234">DNA repair</keyword>
<name>A0A0S2TFU4_9GAMM</name>
<dbReference type="PANTHER" id="PTHR11070">
    <property type="entry name" value="UVRD / RECB / PCRA DNA HELICASE FAMILY MEMBER"/>
    <property type="match status" value="1"/>
</dbReference>
<evidence type="ECO:0000313" key="19">
    <source>
        <dbReference type="Proteomes" id="UP000055136"/>
    </source>
</evidence>
<dbReference type="PROSITE" id="PS51217">
    <property type="entry name" value="UVRD_HELICASE_CTER"/>
    <property type="match status" value="1"/>
</dbReference>
<dbReference type="Pfam" id="PF00580">
    <property type="entry name" value="UvrD-helicase"/>
    <property type="match status" value="1"/>
</dbReference>
<dbReference type="GO" id="GO:0000725">
    <property type="term" value="P:recombinational repair"/>
    <property type="evidence" value="ECO:0007669"/>
    <property type="project" value="TreeGrafter"/>
</dbReference>
<evidence type="ECO:0000256" key="4">
    <source>
        <dbReference type="ARBA" id="ARBA00022801"/>
    </source>
</evidence>
<evidence type="ECO:0000256" key="6">
    <source>
        <dbReference type="ARBA" id="ARBA00022839"/>
    </source>
</evidence>
<organism evidence="18 19">
    <name type="scientific">Candidatus Tenderia electrophaga</name>
    <dbReference type="NCBI Taxonomy" id="1748243"/>
    <lineage>
        <taxon>Bacteria</taxon>
        <taxon>Pseudomonadati</taxon>
        <taxon>Pseudomonadota</taxon>
        <taxon>Gammaproteobacteria</taxon>
        <taxon>Candidatus Tenderiales</taxon>
        <taxon>Candidatus Tenderiaceae</taxon>
        <taxon>Candidatus Tenderia</taxon>
    </lineage>
</organism>
<keyword evidence="4 15" id="KW-0378">Hydrolase</keyword>
<keyword evidence="3" id="KW-0227">DNA damage</keyword>
<dbReference type="Proteomes" id="UP000055136">
    <property type="component" value="Chromosome"/>
</dbReference>
<dbReference type="GO" id="GO:0033202">
    <property type="term" value="C:DNA helicase complex"/>
    <property type="evidence" value="ECO:0007669"/>
    <property type="project" value="TreeGrafter"/>
</dbReference>
<evidence type="ECO:0000256" key="13">
    <source>
        <dbReference type="ARBA" id="ARBA00034923"/>
    </source>
</evidence>
<evidence type="ECO:0000259" key="16">
    <source>
        <dbReference type="PROSITE" id="PS51198"/>
    </source>
</evidence>
<dbReference type="InterPro" id="IPR014016">
    <property type="entry name" value="UvrD-like_ATP-bd"/>
</dbReference>
<feature type="domain" description="UvrD-like helicase C-terminal" evidence="17">
    <location>
        <begin position="509"/>
        <end position="774"/>
    </location>
</feature>
<dbReference type="PANTHER" id="PTHR11070:SF2">
    <property type="entry name" value="ATP-DEPENDENT DNA HELICASE SRS2"/>
    <property type="match status" value="1"/>
</dbReference>
<keyword evidence="2 15" id="KW-0547">Nucleotide-binding</keyword>
<dbReference type="Gene3D" id="3.90.320.10">
    <property type="match status" value="1"/>
</dbReference>
<evidence type="ECO:0000256" key="5">
    <source>
        <dbReference type="ARBA" id="ARBA00022806"/>
    </source>
</evidence>
<dbReference type="GO" id="GO:0005524">
    <property type="term" value="F:ATP binding"/>
    <property type="evidence" value="ECO:0007669"/>
    <property type="project" value="UniProtKB-UniRule"/>
</dbReference>
<dbReference type="PROSITE" id="PS51198">
    <property type="entry name" value="UVRD_HELICASE_ATP_BIND"/>
    <property type="match status" value="1"/>
</dbReference>
<dbReference type="InterPro" id="IPR014017">
    <property type="entry name" value="DNA_helicase_UvrD-like_C"/>
</dbReference>
<evidence type="ECO:0000256" key="3">
    <source>
        <dbReference type="ARBA" id="ARBA00022763"/>
    </source>
</evidence>
<keyword evidence="5 15" id="KW-0347">Helicase</keyword>
<dbReference type="Gene3D" id="3.40.50.300">
    <property type="entry name" value="P-loop containing nucleotide triphosphate hydrolases"/>
    <property type="match status" value="4"/>
</dbReference>
<evidence type="ECO:0000259" key="17">
    <source>
        <dbReference type="PROSITE" id="PS51217"/>
    </source>
</evidence>
<evidence type="ECO:0000256" key="8">
    <source>
        <dbReference type="ARBA" id="ARBA00023125"/>
    </source>
</evidence>
<evidence type="ECO:0000256" key="1">
    <source>
        <dbReference type="ARBA" id="ARBA00022722"/>
    </source>
</evidence>